<sequence>MAILKMTDLELRGKRVLIREDLNVPVKDGKVTSDARIRASLPTIQAALDAGAAVMVMSHLGRPKEGEFDPALSLAPVAAALSEALERDVPLQRDWLDEVVVAPGELVLLENVRFNVGEKKDDEALARRMAALCDVYVMDAFGTAHRAEASTHGVARFAAVACAGPLLTGELDALGRALTEPARPLVAVVAGSKVSTKLTILEALIEKVDRLIPGGGIANTFLAAAGQPIGKSLHEPELIDEARRLMTAAEAKGVAIPLPVDVVVATEFSEQAKGAVKAVQAVGADDMILDIGPETARQYAALAEQAGTIVWNGPVGVFEFPEFRDGTRALAEAIADSGAFSIAGGGDTLAAIDLFGVADRISYVSTGGGAFLEFLEGKTLPAVAALQARAIA</sequence>
<evidence type="ECO:0000256" key="11">
    <source>
        <dbReference type="ARBA" id="ARBA00022777"/>
    </source>
</evidence>
<comment type="caution">
    <text evidence="14">Lacks conserved residue(s) required for the propagation of feature annotation.</text>
</comment>
<comment type="catalytic activity">
    <reaction evidence="1 14 17">
        <text>(2R)-3-phosphoglycerate + ATP = (2R)-3-phospho-glyceroyl phosphate + ADP</text>
        <dbReference type="Rhea" id="RHEA:14801"/>
        <dbReference type="ChEBI" id="CHEBI:30616"/>
        <dbReference type="ChEBI" id="CHEBI:57604"/>
        <dbReference type="ChEBI" id="CHEBI:58272"/>
        <dbReference type="ChEBI" id="CHEBI:456216"/>
        <dbReference type="EC" id="2.7.2.3"/>
    </reaction>
</comment>
<comment type="caution">
    <text evidence="18">The sequence shown here is derived from an EMBL/GenBank/DDBJ whole genome shotgun (WGS) entry which is preliminary data.</text>
</comment>
<keyword evidence="11 14" id="KW-0418">Kinase</keyword>
<evidence type="ECO:0000256" key="16">
    <source>
        <dbReference type="PIRSR" id="PIRSR000724-2"/>
    </source>
</evidence>
<evidence type="ECO:0000313" key="19">
    <source>
        <dbReference type="Proteomes" id="UP000297890"/>
    </source>
</evidence>
<dbReference type="OrthoDB" id="9808460at2"/>
<dbReference type="PANTHER" id="PTHR11406">
    <property type="entry name" value="PHOSPHOGLYCERATE KINASE"/>
    <property type="match status" value="1"/>
</dbReference>
<dbReference type="EC" id="2.7.2.3" evidence="6 14"/>
<feature type="binding site" evidence="14">
    <location>
        <position position="113"/>
    </location>
    <ligand>
        <name>substrate</name>
    </ligand>
</feature>
<keyword evidence="19" id="KW-1185">Reference proteome</keyword>
<dbReference type="GO" id="GO:0006094">
    <property type="term" value="P:gluconeogenesis"/>
    <property type="evidence" value="ECO:0007669"/>
    <property type="project" value="TreeGrafter"/>
</dbReference>
<evidence type="ECO:0000256" key="15">
    <source>
        <dbReference type="PIRSR" id="PIRSR000724-1"/>
    </source>
</evidence>
<dbReference type="UniPathway" id="UPA00109">
    <property type="reaction ID" value="UER00185"/>
</dbReference>
<feature type="binding site" evidence="14">
    <location>
        <position position="146"/>
    </location>
    <ligand>
        <name>substrate</name>
    </ligand>
</feature>
<dbReference type="FunFam" id="3.40.50.1260:FF:000001">
    <property type="entry name" value="Phosphoglycerate kinase"/>
    <property type="match status" value="1"/>
</dbReference>
<keyword evidence="8 14" id="KW-0963">Cytoplasm</keyword>
<evidence type="ECO:0000256" key="3">
    <source>
        <dbReference type="ARBA" id="ARBA00004838"/>
    </source>
</evidence>
<comment type="subunit">
    <text evidence="5 14">Monomer.</text>
</comment>
<dbReference type="Pfam" id="PF00162">
    <property type="entry name" value="PGK"/>
    <property type="match status" value="1"/>
</dbReference>
<dbReference type="Proteomes" id="UP000297890">
    <property type="component" value="Unassembled WGS sequence"/>
</dbReference>
<keyword evidence="12 14" id="KW-0067">ATP-binding</keyword>
<dbReference type="GO" id="GO:0043531">
    <property type="term" value="F:ADP binding"/>
    <property type="evidence" value="ECO:0007669"/>
    <property type="project" value="TreeGrafter"/>
</dbReference>
<keyword evidence="9 14" id="KW-0808">Transferase</keyword>
<dbReference type="HAMAP" id="MF_00145">
    <property type="entry name" value="Phosphoglyc_kinase"/>
    <property type="match status" value="1"/>
</dbReference>
<feature type="binding site" evidence="14 15">
    <location>
        <begin position="59"/>
        <end position="62"/>
    </location>
    <ligand>
        <name>substrate</name>
    </ligand>
</feature>
<proteinExistence type="inferred from homology"/>
<evidence type="ECO:0000256" key="4">
    <source>
        <dbReference type="ARBA" id="ARBA00008982"/>
    </source>
</evidence>
<feature type="binding site" evidence="15">
    <location>
        <position position="36"/>
    </location>
    <ligand>
        <name>(2R)-3-phosphoglycerate</name>
        <dbReference type="ChEBI" id="CHEBI:58272"/>
    </ligand>
</feature>
<name>A0A4Z0FDB3_9GAMM</name>
<feature type="binding site" evidence="15">
    <location>
        <position position="146"/>
    </location>
    <ligand>
        <name>(2R)-3-phosphoglycerate</name>
        <dbReference type="ChEBI" id="CHEBI:58272"/>
    </ligand>
</feature>
<dbReference type="InterPro" id="IPR036043">
    <property type="entry name" value="Phosphoglycerate_kinase_sf"/>
</dbReference>
<reference evidence="18 19" key="1">
    <citation type="journal article" date="2019" name="ISME J.">
        <title>Candidatus Macondimonas diazotrophica, a novel gammaproteobacterial genus dominating crude-oil-contaminated coastal sediments.</title>
        <authorList>
            <person name="Karthikeyan S."/>
            <person name="Konstantinidis K."/>
        </authorList>
    </citation>
    <scope>NUCLEOTIDE SEQUENCE [LARGE SCALE GENOMIC DNA]</scope>
    <source>
        <strain evidence="18 19">KTK01</strain>
    </source>
</reference>
<dbReference type="GO" id="GO:0005524">
    <property type="term" value="F:ATP binding"/>
    <property type="evidence" value="ECO:0007669"/>
    <property type="project" value="UniProtKB-KW"/>
</dbReference>
<dbReference type="PIRSF" id="PIRSF000724">
    <property type="entry name" value="Pgk"/>
    <property type="match status" value="1"/>
</dbReference>
<feature type="binding site" evidence="14 16">
    <location>
        <position position="197"/>
    </location>
    <ligand>
        <name>ATP</name>
        <dbReference type="ChEBI" id="CHEBI:30616"/>
    </ligand>
</feature>
<dbReference type="FunFam" id="3.40.50.1260:FF:000002">
    <property type="entry name" value="Phosphoglycerate kinase"/>
    <property type="match status" value="1"/>
</dbReference>
<dbReference type="EMBL" id="SRIO01000002">
    <property type="protein sequence ID" value="TFZ83824.1"/>
    <property type="molecule type" value="Genomic_DNA"/>
</dbReference>
<comment type="pathway">
    <text evidence="3 14">Carbohydrate degradation; glycolysis; pyruvate from D-glyceraldehyde 3-phosphate: step 2/5.</text>
</comment>
<evidence type="ECO:0000256" key="14">
    <source>
        <dbReference type="HAMAP-Rule" id="MF_00145"/>
    </source>
</evidence>
<evidence type="ECO:0000256" key="1">
    <source>
        <dbReference type="ARBA" id="ARBA00000642"/>
    </source>
</evidence>
<evidence type="ECO:0000256" key="5">
    <source>
        <dbReference type="ARBA" id="ARBA00011245"/>
    </source>
</evidence>
<keyword evidence="13 14" id="KW-0324">Glycolysis</keyword>
<dbReference type="InterPro" id="IPR001576">
    <property type="entry name" value="Phosphoglycerate_kinase"/>
</dbReference>
<dbReference type="SUPFAM" id="SSF53748">
    <property type="entry name" value="Phosphoglycerate kinase"/>
    <property type="match status" value="1"/>
</dbReference>
<dbReference type="PROSITE" id="PS00111">
    <property type="entry name" value="PGLYCERATE_KINASE"/>
    <property type="match status" value="1"/>
</dbReference>
<dbReference type="GO" id="GO:0004618">
    <property type="term" value="F:phosphoglycerate kinase activity"/>
    <property type="evidence" value="ECO:0007669"/>
    <property type="project" value="UniProtKB-UniRule"/>
</dbReference>
<dbReference type="GO" id="GO:0006096">
    <property type="term" value="P:glycolytic process"/>
    <property type="evidence" value="ECO:0007669"/>
    <property type="project" value="UniProtKB-UniRule"/>
</dbReference>
<keyword evidence="10 14" id="KW-0547">Nucleotide-binding</keyword>
<organism evidence="18 19">
    <name type="scientific">Candidatus Macondimonas diazotrophica</name>
    <dbReference type="NCBI Taxonomy" id="2305248"/>
    <lineage>
        <taxon>Bacteria</taxon>
        <taxon>Pseudomonadati</taxon>
        <taxon>Pseudomonadota</taxon>
        <taxon>Gammaproteobacteria</taxon>
        <taxon>Chromatiales</taxon>
        <taxon>Ectothiorhodospiraceae</taxon>
        <taxon>Candidatus Macondimonas</taxon>
    </lineage>
</organism>
<evidence type="ECO:0000256" key="10">
    <source>
        <dbReference type="ARBA" id="ARBA00022741"/>
    </source>
</evidence>
<feature type="binding site" evidence="14 16">
    <location>
        <begin position="345"/>
        <end position="348"/>
    </location>
    <ligand>
        <name>ATP</name>
        <dbReference type="ChEBI" id="CHEBI:30616"/>
    </ligand>
</feature>
<evidence type="ECO:0000256" key="13">
    <source>
        <dbReference type="ARBA" id="ARBA00023152"/>
    </source>
</evidence>
<evidence type="ECO:0000256" key="12">
    <source>
        <dbReference type="ARBA" id="ARBA00022840"/>
    </source>
</evidence>
<feature type="binding site" evidence="14 16">
    <location>
        <position position="319"/>
    </location>
    <ligand>
        <name>ATP</name>
        <dbReference type="ChEBI" id="CHEBI:30616"/>
    </ligand>
</feature>
<dbReference type="RefSeq" id="WP_135280751.1">
    <property type="nucleotide sequence ID" value="NZ_SRIO01000002.1"/>
</dbReference>
<evidence type="ECO:0000256" key="7">
    <source>
        <dbReference type="ARBA" id="ARBA00016471"/>
    </source>
</evidence>
<evidence type="ECO:0000256" key="17">
    <source>
        <dbReference type="RuleBase" id="RU000532"/>
    </source>
</evidence>
<dbReference type="InterPro" id="IPR015911">
    <property type="entry name" value="Phosphoglycerate_kinase_CS"/>
</dbReference>
<dbReference type="PANTHER" id="PTHR11406:SF23">
    <property type="entry name" value="PHOSPHOGLYCERATE KINASE 1, CHLOROPLASTIC-RELATED"/>
    <property type="match status" value="1"/>
</dbReference>
<comment type="subcellular location">
    <subcellularLocation>
        <location evidence="2 14">Cytoplasm</location>
    </subcellularLocation>
</comment>
<dbReference type="InterPro" id="IPR015824">
    <property type="entry name" value="Phosphoglycerate_kinase_N"/>
</dbReference>
<evidence type="ECO:0000256" key="8">
    <source>
        <dbReference type="ARBA" id="ARBA00022490"/>
    </source>
</evidence>
<evidence type="ECO:0000256" key="6">
    <source>
        <dbReference type="ARBA" id="ARBA00013061"/>
    </source>
</evidence>
<dbReference type="AlphaFoldDB" id="A0A4Z0FDB3"/>
<feature type="binding site" evidence="15">
    <location>
        <position position="113"/>
    </location>
    <ligand>
        <name>(2R)-3-phosphoglycerate</name>
        <dbReference type="ChEBI" id="CHEBI:58272"/>
    </ligand>
</feature>
<dbReference type="PRINTS" id="PR00477">
    <property type="entry name" value="PHGLYCKINASE"/>
</dbReference>
<evidence type="ECO:0000256" key="9">
    <source>
        <dbReference type="ARBA" id="ARBA00022679"/>
    </source>
</evidence>
<evidence type="ECO:0000256" key="2">
    <source>
        <dbReference type="ARBA" id="ARBA00004496"/>
    </source>
</evidence>
<feature type="binding site" evidence="14 15">
    <location>
        <begin position="21"/>
        <end position="23"/>
    </location>
    <ligand>
        <name>substrate</name>
    </ligand>
</feature>
<accession>A0A4Z0FDB3</accession>
<evidence type="ECO:0000313" key="18">
    <source>
        <dbReference type="EMBL" id="TFZ83824.1"/>
    </source>
</evidence>
<dbReference type="Gene3D" id="3.40.50.1260">
    <property type="entry name" value="Phosphoglycerate kinase, N-terminal domain"/>
    <property type="match status" value="2"/>
</dbReference>
<dbReference type="GO" id="GO:0005829">
    <property type="term" value="C:cytosol"/>
    <property type="evidence" value="ECO:0007669"/>
    <property type="project" value="TreeGrafter"/>
</dbReference>
<protein>
    <recommendedName>
        <fullName evidence="7 14">Phosphoglycerate kinase</fullName>
        <ecNumber evidence="6 14">2.7.2.3</ecNumber>
    </recommendedName>
</protein>
<comment type="similarity">
    <text evidence="4 14 17">Belongs to the phosphoglycerate kinase family.</text>
</comment>
<gene>
    <name evidence="14" type="primary">pgk</name>
    <name evidence="18" type="ORF">E4680_02280</name>
</gene>
<feature type="binding site" evidence="14">
    <location>
        <position position="36"/>
    </location>
    <ligand>
        <name>substrate</name>
    </ligand>
</feature>